<dbReference type="Proteomes" id="UP000033423">
    <property type="component" value="Unassembled WGS sequence"/>
</dbReference>
<evidence type="ECO:0000313" key="1">
    <source>
        <dbReference type="EMBL" id="KJU86808.1"/>
    </source>
</evidence>
<dbReference type="EMBL" id="LACI01000447">
    <property type="protein sequence ID" value="KJU86808.1"/>
    <property type="molecule type" value="Genomic_DNA"/>
</dbReference>
<protein>
    <submittedName>
        <fullName evidence="1">Uncharacterized protein</fullName>
    </submittedName>
</protein>
<name>A0A0F3H1M1_9BACT</name>
<proteinExistence type="predicted"/>
<dbReference type="AlphaFoldDB" id="A0A0F3H1M1"/>
<organism evidence="1 2">
    <name type="scientific">Candidatus Magnetobacterium bavaricum</name>
    <dbReference type="NCBI Taxonomy" id="29290"/>
    <lineage>
        <taxon>Bacteria</taxon>
        <taxon>Pseudomonadati</taxon>
        <taxon>Nitrospirota</taxon>
        <taxon>Thermodesulfovibrionia</taxon>
        <taxon>Thermodesulfovibrionales</taxon>
        <taxon>Candidatus Magnetobacteriaceae</taxon>
        <taxon>Candidatus Magnetobacterium</taxon>
    </lineage>
</organism>
<gene>
    <name evidence="1" type="ORF">MBAV_000997</name>
</gene>
<accession>A0A0F3H1M1</accession>
<evidence type="ECO:0000313" key="2">
    <source>
        <dbReference type="Proteomes" id="UP000033423"/>
    </source>
</evidence>
<sequence>MTMLTMVSHFFLNRHFMRFEEWFPAFAGMTANGVFGPSVSFLCKQESRNCESIVLI</sequence>
<reference evidence="1 2" key="1">
    <citation type="submission" date="2015-02" db="EMBL/GenBank/DDBJ databases">
        <title>Single-cell genomics of uncultivated deep-branching MTB reveals a conserved set of magnetosome genes.</title>
        <authorList>
            <person name="Kolinko S."/>
            <person name="Richter M."/>
            <person name="Glockner F.O."/>
            <person name="Brachmann A."/>
            <person name="Schuler D."/>
        </authorList>
    </citation>
    <scope>NUCLEOTIDE SEQUENCE [LARGE SCALE GENOMIC DNA]</scope>
    <source>
        <strain evidence="1">TM-1</strain>
    </source>
</reference>
<comment type="caution">
    <text evidence="1">The sequence shown here is derived from an EMBL/GenBank/DDBJ whole genome shotgun (WGS) entry which is preliminary data.</text>
</comment>
<keyword evidence="2" id="KW-1185">Reference proteome</keyword>